<name>A0A378Y4K1_PAEPO</name>
<evidence type="ECO:0000256" key="4">
    <source>
        <dbReference type="ARBA" id="ARBA00023143"/>
    </source>
</evidence>
<keyword evidence="8" id="KW-0966">Cell projection</keyword>
<dbReference type="EMBL" id="UGSC01000001">
    <property type="protein sequence ID" value="SUA72095.1"/>
    <property type="molecule type" value="Genomic_DNA"/>
</dbReference>
<dbReference type="GO" id="GO:0007155">
    <property type="term" value="P:cell adhesion"/>
    <property type="evidence" value="ECO:0007669"/>
    <property type="project" value="InterPro"/>
</dbReference>
<keyword evidence="4 5" id="KW-0975">Bacterial flagellum</keyword>
<dbReference type="GO" id="GO:0071973">
    <property type="term" value="P:bacterial-type flagellum-dependent cell motility"/>
    <property type="evidence" value="ECO:0007669"/>
    <property type="project" value="TreeGrafter"/>
</dbReference>
<evidence type="ECO:0000256" key="3">
    <source>
        <dbReference type="ARBA" id="ARBA00023054"/>
    </source>
</evidence>
<dbReference type="AlphaFoldDB" id="A0A378Y4K1"/>
<evidence type="ECO:0000256" key="5">
    <source>
        <dbReference type="RuleBase" id="RU362066"/>
    </source>
</evidence>
<evidence type="ECO:0000256" key="2">
    <source>
        <dbReference type="ARBA" id="ARBA00011255"/>
    </source>
</evidence>
<feature type="domain" description="Flagellar hook-associated protein 2 C-terminal" evidence="7">
    <location>
        <begin position="225"/>
        <end position="498"/>
    </location>
</feature>
<protein>
    <recommendedName>
        <fullName evidence="5">Flagellar hook-associated protein 2</fullName>
        <shortName evidence="5">HAP2</shortName>
    </recommendedName>
    <alternativeName>
        <fullName evidence="5">Flagellar cap protein</fullName>
    </alternativeName>
</protein>
<evidence type="ECO:0000313" key="9">
    <source>
        <dbReference type="Proteomes" id="UP000254400"/>
    </source>
</evidence>
<dbReference type="GO" id="GO:0009424">
    <property type="term" value="C:bacterial-type flagellum hook"/>
    <property type="evidence" value="ECO:0007669"/>
    <property type="project" value="UniProtKB-UniRule"/>
</dbReference>
<dbReference type="GO" id="GO:0009421">
    <property type="term" value="C:bacterial-type flagellum filament cap"/>
    <property type="evidence" value="ECO:0007669"/>
    <property type="project" value="InterPro"/>
</dbReference>
<gene>
    <name evidence="8" type="primary">fliD</name>
    <name evidence="8" type="ORF">NCTC10343_05048</name>
</gene>
<dbReference type="Proteomes" id="UP000254400">
    <property type="component" value="Unassembled WGS sequence"/>
</dbReference>
<comment type="subcellular location">
    <subcellularLocation>
        <location evidence="5">Secreted</location>
    </subcellularLocation>
    <subcellularLocation>
        <location evidence="5">Bacterial flagellum</location>
    </subcellularLocation>
</comment>
<comment type="function">
    <text evidence="5">Required for morphogenesis and for the elongation of the flagellar filament by facilitating polymerization of the flagellin monomers at the tip of growing filament. Forms a capping structure, which prevents flagellin subunits (transported through the central channel of the flagellum) from leaking out without polymerization at the distal end.</text>
</comment>
<reference evidence="8 9" key="1">
    <citation type="submission" date="2018-06" db="EMBL/GenBank/DDBJ databases">
        <authorList>
            <consortium name="Pathogen Informatics"/>
            <person name="Doyle S."/>
        </authorList>
    </citation>
    <scope>NUCLEOTIDE SEQUENCE [LARGE SCALE GENOMIC DNA]</scope>
    <source>
        <strain evidence="8 9">NCTC10343</strain>
    </source>
</reference>
<dbReference type="Pfam" id="PF02465">
    <property type="entry name" value="FliD_N"/>
    <property type="match status" value="1"/>
</dbReference>
<dbReference type="GeneID" id="93348355"/>
<organism evidence="8 9">
    <name type="scientific">Paenibacillus polymyxa</name>
    <name type="common">Bacillus polymyxa</name>
    <dbReference type="NCBI Taxonomy" id="1406"/>
    <lineage>
        <taxon>Bacteria</taxon>
        <taxon>Bacillati</taxon>
        <taxon>Bacillota</taxon>
        <taxon>Bacilli</taxon>
        <taxon>Bacillales</taxon>
        <taxon>Paenibacillaceae</taxon>
        <taxon>Paenibacillus</taxon>
    </lineage>
</organism>
<keyword evidence="3" id="KW-0175">Coiled coil</keyword>
<dbReference type="PANTHER" id="PTHR30288:SF0">
    <property type="entry name" value="FLAGELLAR HOOK-ASSOCIATED PROTEIN 2"/>
    <property type="match status" value="1"/>
</dbReference>
<dbReference type="PANTHER" id="PTHR30288">
    <property type="entry name" value="FLAGELLAR CAP/ASSEMBLY PROTEIN FLID"/>
    <property type="match status" value="1"/>
</dbReference>
<evidence type="ECO:0000313" key="8">
    <source>
        <dbReference type="EMBL" id="SUA72095.1"/>
    </source>
</evidence>
<dbReference type="InterPro" id="IPR003481">
    <property type="entry name" value="FliD_N"/>
</dbReference>
<evidence type="ECO:0000256" key="1">
    <source>
        <dbReference type="ARBA" id="ARBA00009764"/>
    </source>
</evidence>
<proteinExistence type="inferred from homology"/>
<dbReference type="InterPro" id="IPR040026">
    <property type="entry name" value="FliD"/>
</dbReference>
<accession>A0A378Y4K1</accession>
<evidence type="ECO:0000259" key="6">
    <source>
        <dbReference type="Pfam" id="PF02465"/>
    </source>
</evidence>
<sequence>MVTRISGLASGMDIDSMVKKLMTAESAPLDKLNQQKQLMEWKRENYRETSVKLVSFTQDKLSKLSLSSAISAQKANVTGNTSAVSAKVSSSASGVLDVKVTSLATASSATSFAAIELNGSAPAPTDWGTVKLQDIKDSGISGTTPITVKIGSGDSEASIEIDPVNETLDSFVQKINSNKQAGVSAIYDSATGKISLTSKTTGAKDIALNGAIFSALKLGSTITGGEDAKLTVNGLDITRSSNTFAMNGVELTLNNASGSTSTRIEVVKDTDKLVETVQGFVDAYNDVLSTLNNKVSEERYKKYAPLTTDQKKDMSDDEITLWTNKAKSGMLKNDSILQSAAADMRSAMVQKVTLDDGTTISLAELGITTGTYQSKGKLILDTDKLKAALDKDPDIVTNFFGKQDSATAQSNKYTDQDGIFTRMKKISNTALQKLADKAGTSKVSTDLSASFIISSTMGQELTSIDRRITDMTARLNMIETNYYKKFTSMETAINKYNSTSSSLSSFR</sequence>
<dbReference type="GO" id="GO:0005576">
    <property type="term" value="C:extracellular region"/>
    <property type="evidence" value="ECO:0007669"/>
    <property type="project" value="UniProtKB-SubCell"/>
</dbReference>
<keyword evidence="8" id="KW-0282">Flagellum</keyword>
<evidence type="ECO:0000259" key="7">
    <source>
        <dbReference type="Pfam" id="PF07195"/>
    </source>
</evidence>
<dbReference type="RefSeq" id="WP_019688789.1">
    <property type="nucleotide sequence ID" value="NZ_CP036496.1"/>
</dbReference>
<comment type="subunit">
    <text evidence="2 5">Homopentamer.</text>
</comment>
<keyword evidence="5" id="KW-0964">Secreted</keyword>
<dbReference type="Pfam" id="PF07195">
    <property type="entry name" value="FliD_C"/>
    <property type="match status" value="1"/>
</dbReference>
<keyword evidence="8" id="KW-0969">Cilium</keyword>
<feature type="domain" description="Flagellar hook-associated protein 2 N-terminal" evidence="6">
    <location>
        <begin position="10"/>
        <end position="106"/>
    </location>
</feature>
<dbReference type="InterPro" id="IPR010809">
    <property type="entry name" value="FliD_C"/>
</dbReference>
<comment type="similarity">
    <text evidence="1 5">Belongs to the FliD family.</text>
</comment>